<organism evidence="2 3">
    <name type="scientific">Apostasia shenzhenica</name>
    <dbReference type="NCBI Taxonomy" id="1088818"/>
    <lineage>
        <taxon>Eukaryota</taxon>
        <taxon>Viridiplantae</taxon>
        <taxon>Streptophyta</taxon>
        <taxon>Embryophyta</taxon>
        <taxon>Tracheophyta</taxon>
        <taxon>Spermatophyta</taxon>
        <taxon>Magnoliopsida</taxon>
        <taxon>Liliopsida</taxon>
        <taxon>Asparagales</taxon>
        <taxon>Orchidaceae</taxon>
        <taxon>Apostasioideae</taxon>
        <taxon>Apostasia</taxon>
    </lineage>
</organism>
<protein>
    <submittedName>
        <fullName evidence="2">Transcription factor PIF4</fullName>
    </submittedName>
</protein>
<dbReference type="AlphaFoldDB" id="A0A2I0B2G9"/>
<dbReference type="GO" id="GO:0003700">
    <property type="term" value="F:DNA-binding transcription factor activity"/>
    <property type="evidence" value="ECO:0007669"/>
    <property type="project" value="InterPro"/>
</dbReference>
<proteinExistence type="predicted"/>
<dbReference type="EMBL" id="KZ451922">
    <property type="protein sequence ID" value="PKA61974.1"/>
    <property type="molecule type" value="Genomic_DNA"/>
</dbReference>
<dbReference type="PANTHER" id="PTHR46807">
    <property type="entry name" value="TRANSCRIPTION FACTOR PIF3"/>
    <property type="match status" value="1"/>
</dbReference>
<evidence type="ECO:0000256" key="1">
    <source>
        <dbReference type="SAM" id="MobiDB-lite"/>
    </source>
</evidence>
<dbReference type="PANTHER" id="PTHR46807:SF7">
    <property type="entry name" value="BHLH DOMAIN-CONTAINING PROTEIN"/>
    <property type="match status" value="1"/>
</dbReference>
<keyword evidence="3" id="KW-1185">Reference proteome</keyword>
<feature type="region of interest" description="Disordered" evidence="1">
    <location>
        <begin position="253"/>
        <end position="300"/>
    </location>
</feature>
<dbReference type="InterPro" id="IPR044273">
    <property type="entry name" value="PIF3-like"/>
</dbReference>
<feature type="compositionally biased region" description="Basic and acidic residues" evidence="1">
    <location>
        <begin position="288"/>
        <end position="300"/>
    </location>
</feature>
<name>A0A2I0B2G9_9ASPA</name>
<gene>
    <name evidence="2" type="primary">PIF4</name>
    <name evidence="2" type="ORF">AXF42_Ash019180</name>
</gene>
<dbReference type="STRING" id="1088818.A0A2I0B2G9"/>
<sequence>MNYFVPNSKMVDEHRLLDDLVHVTSERNSSGSDNELVELLWRNGHVVMHSQANRRGLPTIFESKQSQKPESSLKYGESIGNSSNFIQENETASWFPYPLDDSLENEFSEFFCSMVNTEHIGTEKTFKIRDKILDYNSKEENSACDKQSNIMPPPKALMVASTQHHSSLENGAVMSFSNDTKPAKANVGSENRKFCEEASESGLVVAMGESSSMRTIVSSVCGSNQVQNQAEMSNVRGTNDSLLRSAHNQLQANTFDPVVTSSSDGSGGSFGRTGQQSTTNHGQKRKRRDAEESEVHSEVL</sequence>
<reference evidence="2 3" key="1">
    <citation type="journal article" date="2017" name="Nature">
        <title>The Apostasia genome and the evolution of orchids.</title>
        <authorList>
            <person name="Zhang G.Q."/>
            <person name="Liu K.W."/>
            <person name="Li Z."/>
            <person name="Lohaus R."/>
            <person name="Hsiao Y.Y."/>
            <person name="Niu S.C."/>
            <person name="Wang J.Y."/>
            <person name="Lin Y.C."/>
            <person name="Xu Q."/>
            <person name="Chen L.J."/>
            <person name="Yoshida K."/>
            <person name="Fujiwara S."/>
            <person name="Wang Z.W."/>
            <person name="Zhang Y.Q."/>
            <person name="Mitsuda N."/>
            <person name="Wang M."/>
            <person name="Liu G.H."/>
            <person name="Pecoraro L."/>
            <person name="Huang H.X."/>
            <person name="Xiao X.J."/>
            <person name="Lin M."/>
            <person name="Wu X.Y."/>
            <person name="Wu W.L."/>
            <person name="Chen Y.Y."/>
            <person name="Chang S.B."/>
            <person name="Sakamoto S."/>
            <person name="Ohme-Takagi M."/>
            <person name="Yagi M."/>
            <person name="Zeng S.J."/>
            <person name="Shen C.Y."/>
            <person name="Yeh C.M."/>
            <person name="Luo Y.B."/>
            <person name="Tsai W.C."/>
            <person name="Van de Peer Y."/>
            <person name="Liu Z.J."/>
        </authorList>
    </citation>
    <scope>NUCLEOTIDE SEQUENCE [LARGE SCALE GENOMIC DNA]</scope>
    <source>
        <strain evidence="3">cv. Shenzhen</strain>
        <tissue evidence="2">Stem</tissue>
    </source>
</reference>
<dbReference type="OrthoDB" id="690068at2759"/>
<evidence type="ECO:0000313" key="3">
    <source>
        <dbReference type="Proteomes" id="UP000236161"/>
    </source>
</evidence>
<evidence type="ECO:0000313" key="2">
    <source>
        <dbReference type="EMBL" id="PKA61974.1"/>
    </source>
</evidence>
<dbReference type="Proteomes" id="UP000236161">
    <property type="component" value="Unassembled WGS sequence"/>
</dbReference>
<accession>A0A2I0B2G9</accession>